<feature type="region of interest" description="Disordered" evidence="1">
    <location>
        <begin position="48"/>
        <end position="103"/>
    </location>
</feature>
<name>A0AAE0BYL4_9CHLO</name>
<evidence type="ECO:0000313" key="2">
    <source>
        <dbReference type="EMBL" id="KAK3245176.1"/>
    </source>
</evidence>
<feature type="compositionally biased region" description="Basic and acidic residues" evidence="1">
    <location>
        <begin position="50"/>
        <end position="59"/>
    </location>
</feature>
<dbReference type="AlphaFoldDB" id="A0AAE0BYL4"/>
<evidence type="ECO:0000313" key="4">
    <source>
        <dbReference type="Proteomes" id="UP001190700"/>
    </source>
</evidence>
<evidence type="ECO:0000256" key="1">
    <source>
        <dbReference type="SAM" id="MobiDB-lite"/>
    </source>
</evidence>
<feature type="region of interest" description="Disordered" evidence="1">
    <location>
        <begin position="1"/>
        <end position="21"/>
    </location>
</feature>
<reference evidence="2" key="2">
    <citation type="submission" date="2023-06" db="EMBL/GenBank/DDBJ databases">
        <title>Long-read-based genome assembly of the green algal bacterivore Cymbomonas tetramitiformis.</title>
        <authorList>
            <person name="Gyaltshen Y."/>
            <person name="Rozenberg A."/>
            <person name="Paasch A."/>
            <person name="Burns J.A."/>
            <person name="Warring S."/>
            <person name="Larson R."/>
            <person name="Maurer-Alcala X."/>
            <person name="Dacks J."/>
            <person name="Kim E."/>
        </authorList>
    </citation>
    <scope>NUCLEOTIDE SEQUENCE</scope>
    <source>
        <strain evidence="2">PLY_AMNH</strain>
    </source>
</reference>
<dbReference type="EMBL" id="LGRX02005844">
    <property type="protein sequence ID" value="KAK3277845.1"/>
    <property type="molecule type" value="Genomic_DNA"/>
</dbReference>
<reference evidence="2 4" key="1">
    <citation type="journal article" date="2015" name="Genome Biol. Evol.">
        <title>Comparative Genomics of a Bacterivorous Green Alga Reveals Evolutionary Causalities and Consequences of Phago-Mixotrophic Mode of Nutrition.</title>
        <authorList>
            <person name="Burns J.A."/>
            <person name="Paasch A."/>
            <person name="Narechania A."/>
            <person name="Kim E."/>
        </authorList>
    </citation>
    <scope>NUCLEOTIDE SEQUENCE [LARGE SCALE GENOMIC DNA]</scope>
    <source>
        <strain evidence="2">PLY_AMNH</strain>
    </source>
</reference>
<feature type="compositionally biased region" description="Polar residues" evidence="1">
    <location>
        <begin position="63"/>
        <end position="77"/>
    </location>
</feature>
<dbReference type="Proteomes" id="UP001190700">
    <property type="component" value="Unassembled WGS sequence"/>
</dbReference>
<accession>A0AAE0BYL4</accession>
<sequence>MANQEQDALINQARIDVSQSQGNLDELNEQVDELHNVLNTLLRQHSATIGKKEYTRPSDAHPNLNSTEEAENESGNYADTGEERDEQEASGDEHAEQASADGDDAADNAQRLIRGSVFDAVGFLRSAKSRGYSWSADNTNVLCRGVWGSIVGVRSENTSDMLQSDPRSRMDRDEIGKRLTPLGSTTTIVAQSSDLLKSCHATLQRYVEGQHLLNLQEALEPEFVRAQQTVAEKLQDESRLAADWRQVKTGGIISWCSYLKTVGDIDDTLDRLRLNRVSAWLPLGWKFIRDLIIKDKIQQLKDADENQASTAQLAESDATISMRASREISELLKELPKCVTPNARVAINVARYGNVAPMILMCEWHHANGNLGAASVMWKNAQTIVDTFNVFAGSIHRLSDYHTLFTMEARTIFEDTARWLACHRSDDVNDPQFQALRYAATHWVHWKVSDSDGITLIVPEGVSSSDSPVVLTIRLPAIDACEYFQGIDGATAKRLLNALVKLGYLAQIDYLYSNYSKGTSLSRAIVRHVAVVRLRHRHDLQHPRVKDVIMHHMLLWTGLAIVELNYPMVGMDKLYSLQETAFDNGAQCRESILGDRDFSHPHDGKRHSASYQAAADSVNILVVETSRSVSLEKLALASKEKAGWVDDENVTKLPACELAKLNFMVTVFMWERFAQKCNDQPLEVATAALNCENHRAWIDIGFNLWSRIEENYNHPEFPWELPKVDDVGTHLIRIPCITLFPMACFHNLRFPEDSVKNFWHGESSVPTRVQVGGKPFFAKAYMSSENARASSKSLAMNGESVAMIRRRSQKLLQTALNLHQDIDVRVTSENVRELFADDASSKSKADLKKMTLFRIATCVENDDGEV</sequence>
<protein>
    <submittedName>
        <fullName evidence="2">Uncharacterized protein</fullName>
    </submittedName>
</protein>
<evidence type="ECO:0000313" key="3">
    <source>
        <dbReference type="EMBL" id="KAK3277845.1"/>
    </source>
</evidence>
<feature type="compositionally biased region" description="Acidic residues" evidence="1">
    <location>
        <begin position="80"/>
        <end position="90"/>
    </location>
</feature>
<organism evidence="2 4">
    <name type="scientific">Cymbomonas tetramitiformis</name>
    <dbReference type="NCBI Taxonomy" id="36881"/>
    <lineage>
        <taxon>Eukaryota</taxon>
        <taxon>Viridiplantae</taxon>
        <taxon>Chlorophyta</taxon>
        <taxon>Pyramimonadophyceae</taxon>
        <taxon>Pyramimonadales</taxon>
        <taxon>Pyramimonadaceae</taxon>
        <taxon>Cymbomonas</taxon>
    </lineage>
</organism>
<proteinExistence type="predicted"/>
<gene>
    <name evidence="3" type="ORF">CYMTET_14175</name>
    <name evidence="2" type="ORF">CYMTET_45240</name>
</gene>
<comment type="caution">
    <text evidence="2">The sequence shown here is derived from an EMBL/GenBank/DDBJ whole genome shotgun (WGS) entry which is preliminary data.</text>
</comment>
<dbReference type="EMBL" id="LGRX02030941">
    <property type="protein sequence ID" value="KAK3245176.1"/>
    <property type="molecule type" value="Genomic_DNA"/>
</dbReference>
<keyword evidence="4" id="KW-1185">Reference proteome</keyword>